<dbReference type="PANTHER" id="PTHR23088">
    <property type="entry name" value="NITRILASE-RELATED"/>
    <property type="match status" value="1"/>
</dbReference>
<keyword evidence="5" id="KW-0378">Hydrolase</keyword>
<dbReference type="EC" id="3.6.1.29" evidence="3"/>
<reference evidence="18" key="2">
    <citation type="submission" date="2020-08" db="EMBL/GenBank/DDBJ databases">
        <authorList>
            <person name="Kikuchi T."/>
        </authorList>
    </citation>
    <scope>NUCLEOTIDE SEQUENCE</scope>
    <source>
        <strain evidence="17">Ka4C1</strain>
    </source>
</reference>
<evidence type="ECO:0000256" key="1">
    <source>
        <dbReference type="ARBA" id="ARBA00001936"/>
    </source>
</evidence>
<name>A0A1I7S3C4_BURXY</name>
<evidence type="ECO:0000256" key="4">
    <source>
        <dbReference type="ARBA" id="ARBA00022741"/>
    </source>
</evidence>
<dbReference type="InterPro" id="IPR011146">
    <property type="entry name" value="HIT-like"/>
</dbReference>
<reference evidence="21" key="1">
    <citation type="submission" date="2016-11" db="UniProtKB">
        <authorList>
            <consortium name="WormBaseParasite"/>
        </authorList>
    </citation>
    <scope>IDENTIFICATION</scope>
</reference>
<protein>
    <recommendedName>
        <fullName evidence="10">Nitrilase and fragile histidine triad fusion protein NitFhit</fullName>
        <ecNumber evidence="3">3.6.1.29</ecNumber>
    </recommendedName>
</protein>
<dbReference type="OrthoDB" id="680339at2759"/>
<dbReference type="GO" id="GO:0000166">
    <property type="term" value="F:nucleotide binding"/>
    <property type="evidence" value="ECO:0007669"/>
    <property type="project" value="UniProtKB-KW"/>
</dbReference>
<proteinExistence type="inferred from homology"/>
<evidence type="ECO:0000256" key="9">
    <source>
        <dbReference type="ARBA" id="ARBA00061127"/>
    </source>
</evidence>
<sequence length="432" mass="49651">MSMALPTGRHSIAVCQLTSMNKLEANFETCKELVLRAKEKKCEMVFFPECFDYIGENRQETINLAFREDSDYLKRFRTLAKENNVWLSLGGFHNKESDDKMPLNTHIVIDSEGNTQAQYHKLHLFDLDIPGRVRLMESEFSRAGSRLVNPVQTPVGKLGLSICYDVRFPELALWNRFQGAQILSYPSSFTVNTGLAHWESLLRARAIETQCYVIAAAQTGKHNEKRSSYGHSMVIDPWGAIVSQCSDRVDICFAEIDLDYVKEVRELQPVIAHRRNDLYNITYNTVWPVTENLYFAEIPIPPEQVFIKSEHSFAFVNIKPVVEGHVLVSPIRKVKRLTDLDDKETADLFIVAKKVQKVLEDHYNLTSTTVCIQDGPDAGQTVPHVHVHILPRRKGDFQDNQIYTEIEKERTLRDTEEMAKEAKIYREIMNKI</sequence>
<dbReference type="FunFam" id="3.60.110.10:FF:000005">
    <property type="entry name" value="nitrilase homolog 1 isoform X1"/>
    <property type="match status" value="1"/>
</dbReference>
<dbReference type="InterPro" id="IPR039383">
    <property type="entry name" value="FHIT"/>
</dbReference>
<dbReference type="CDD" id="cd01275">
    <property type="entry name" value="FHIT"/>
    <property type="match status" value="1"/>
</dbReference>
<feature type="short sequence motif" description="Histidine triad motif" evidence="14">
    <location>
        <begin position="384"/>
        <end position="388"/>
    </location>
</feature>
<dbReference type="Proteomes" id="UP000582659">
    <property type="component" value="Unassembled WGS sequence"/>
</dbReference>
<evidence type="ECO:0000256" key="11">
    <source>
        <dbReference type="PIRSR" id="PIRSR639383-1"/>
    </source>
</evidence>
<dbReference type="GO" id="GO:0006139">
    <property type="term" value="P:nucleobase-containing compound metabolic process"/>
    <property type="evidence" value="ECO:0007669"/>
    <property type="project" value="TreeGrafter"/>
</dbReference>
<evidence type="ECO:0000259" key="15">
    <source>
        <dbReference type="PROSITE" id="PS50263"/>
    </source>
</evidence>
<evidence type="ECO:0000256" key="8">
    <source>
        <dbReference type="ARBA" id="ARBA00057461"/>
    </source>
</evidence>
<evidence type="ECO:0000256" key="6">
    <source>
        <dbReference type="ARBA" id="ARBA00023268"/>
    </source>
</evidence>
<evidence type="ECO:0000313" key="21">
    <source>
        <dbReference type="WBParaSite" id="BXY_0750500.1"/>
    </source>
</evidence>
<dbReference type="FunFam" id="3.30.428.10:FF:000011">
    <property type="entry name" value="Fragile histidine triad"/>
    <property type="match status" value="1"/>
</dbReference>
<comment type="function">
    <text evidence="8">Cleaves A-5'-PPP-5'A to yield AMP and ADP.</text>
</comment>
<dbReference type="Pfam" id="PF00795">
    <property type="entry name" value="CN_hydrolase"/>
    <property type="match status" value="1"/>
</dbReference>
<dbReference type="PROSITE" id="PS51084">
    <property type="entry name" value="HIT_2"/>
    <property type="match status" value="1"/>
</dbReference>
<dbReference type="Pfam" id="PF01230">
    <property type="entry name" value="HIT"/>
    <property type="match status" value="1"/>
</dbReference>
<evidence type="ECO:0000259" key="16">
    <source>
        <dbReference type="PROSITE" id="PS51084"/>
    </source>
</evidence>
<comment type="cofactor">
    <cofactor evidence="1">
        <name>Mn(2+)</name>
        <dbReference type="ChEBI" id="CHEBI:29035"/>
    </cofactor>
</comment>
<dbReference type="PROSITE" id="PS01227">
    <property type="entry name" value="UPF0012"/>
    <property type="match status" value="1"/>
</dbReference>
<accession>A0A1I7S3C4</accession>
<dbReference type="AlphaFoldDB" id="A0A1I7S3C4"/>
<comment type="catalytic activity">
    <reaction evidence="7">
        <text>P(1),P(3)-bis(5'-adenosyl) triphosphate + H2O = AMP + ADP + 2 H(+)</text>
        <dbReference type="Rhea" id="RHEA:13893"/>
        <dbReference type="ChEBI" id="CHEBI:15377"/>
        <dbReference type="ChEBI" id="CHEBI:15378"/>
        <dbReference type="ChEBI" id="CHEBI:58529"/>
        <dbReference type="ChEBI" id="CHEBI:456215"/>
        <dbReference type="ChEBI" id="CHEBI:456216"/>
        <dbReference type="EC" id="3.6.1.29"/>
    </reaction>
</comment>
<comment type="subunit">
    <text evidence="2">Homotetramer.</text>
</comment>
<dbReference type="eggNOG" id="KOG3379">
    <property type="taxonomic scope" value="Eukaryota"/>
</dbReference>
<dbReference type="WBParaSite" id="BXY_0750500.1">
    <property type="protein sequence ID" value="BXY_0750500.1"/>
    <property type="gene ID" value="BXY_0750500"/>
</dbReference>
<organism evidence="19 21">
    <name type="scientific">Bursaphelenchus xylophilus</name>
    <name type="common">Pinewood nematode worm</name>
    <name type="synonym">Aphelenchoides xylophilus</name>
    <dbReference type="NCBI Taxonomy" id="6326"/>
    <lineage>
        <taxon>Eukaryota</taxon>
        <taxon>Metazoa</taxon>
        <taxon>Ecdysozoa</taxon>
        <taxon>Nematoda</taxon>
        <taxon>Chromadorea</taxon>
        <taxon>Rhabditida</taxon>
        <taxon>Tylenchina</taxon>
        <taxon>Tylenchomorpha</taxon>
        <taxon>Aphelenchoidea</taxon>
        <taxon>Aphelenchoididae</taxon>
        <taxon>Bursaphelenchus</taxon>
    </lineage>
</organism>
<evidence type="ECO:0000256" key="3">
    <source>
        <dbReference type="ARBA" id="ARBA00012377"/>
    </source>
</evidence>
<dbReference type="GO" id="GO:0016811">
    <property type="term" value="F:hydrolase activity, acting on carbon-nitrogen (but not peptide) bonds, in linear amides"/>
    <property type="evidence" value="ECO:0007669"/>
    <property type="project" value="InterPro"/>
</dbReference>
<evidence type="ECO:0000256" key="10">
    <source>
        <dbReference type="ARBA" id="ARBA00069577"/>
    </source>
</evidence>
<keyword evidence="4" id="KW-0547">Nucleotide-binding</keyword>
<feature type="binding site" evidence="12">
    <location>
        <position position="388"/>
    </location>
    <ligand>
        <name>substrate</name>
    </ligand>
</feature>
<feature type="binding site" evidence="12">
    <location>
        <position position="317"/>
    </location>
    <ligand>
        <name>substrate</name>
    </ligand>
</feature>
<dbReference type="Gene3D" id="3.60.110.10">
    <property type="entry name" value="Carbon-nitrogen hydrolase"/>
    <property type="match status" value="1"/>
</dbReference>
<dbReference type="Proteomes" id="UP000095284">
    <property type="component" value="Unplaced"/>
</dbReference>
<comment type="similarity">
    <text evidence="9">In the N-terminal section; belongs to the UPF0012 family.</text>
</comment>
<evidence type="ECO:0000313" key="17">
    <source>
        <dbReference type="EMBL" id="CAD5226767.1"/>
    </source>
</evidence>
<dbReference type="Gene3D" id="3.30.428.10">
    <property type="entry name" value="HIT-like"/>
    <property type="match status" value="1"/>
</dbReference>
<dbReference type="EMBL" id="CAJFDI010000004">
    <property type="protein sequence ID" value="CAD5226767.1"/>
    <property type="molecule type" value="Genomic_DNA"/>
</dbReference>
<evidence type="ECO:0000256" key="7">
    <source>
        <dbReference type="ARBA" id="ARBA00047780"/>
    </source>
</evidence>
<dbReference type="CDD" id="cd07572">
    <property type="entry name" value="nit"/>
    <property type="match status" value="1"/>
</dbReference>
<evidence type="ECO:0000256" key="13">
    <source>
        <dbReference type="PIRSR" id="PIRSR639383-3"/>
    </source>
</evidence>
<feature type="binding site" evidence="12">
    <location>
        <begin position="379"/>
        <end position="382"/>
    </location>
    <ligand>
        <name>substrate</name>
    </ligand>
</feature>
<dbReference type="PANTHER" id="PTHR23088:SF27">
    <property type="entry name" value="DEAMINATED GLUTATHIONE AMIDASE"/>
    <property type="match status" value="1"/>
</dbReference>
<feature type="domain" description="HIT" evidence="16">
    <location>
        <begin position="291"/>
        <end position="399"/>
    </location>
</feature>
<dbReference type="InterPro" id="IPR019808">
    <property type="entry name" value="Histidine_triad_CS"/>
</dbReference>
<feature type="active site" description="Tele-AMP-histidine intermediate" evidence="11">
    <location>
        <position position="386"/>
    </location>
</feature>
<dbReference type="SUPFAM" id="SSF56317">
    <property type="entry name" value="Carbon-nitrogen hydrolase"/>
    <property type="match status" value="1"/>
</dbReference>
<evidence type="ECO:0000256" key="14">
    <source>
        <dbReference type="PROSITE-ProRule" id="PRU00464"/>
    </source>
</evidence>
<keyword evidence="20" id="KW-1185">Reference proteome</keyword>
<evidence type="ECO:0000313" key="18">
    <source>
        <dbReference type="EMBL" id="CAG9116210.1"/>
    </source>
</evidence>
<dbReference type="eggNOG" id="KOG0807">
    <property type="taxonomic scope" value="Eukaryota"/>
</dbReference>
<evidence type="ECO:0000313" key="19">
    <source>
        <dbReference type="Proteomes" id="UP000095284"/>
    </source>
</evidence>
<feature type="binding site" evidence="12">
    <location>
        <position position="373"/>
    </location>
    <ligand>
        <name>substrate</name>
    </ligand>
</feature>
<dbReference type="InterPro" id="IPR003010">
    <property type="entry name" value="C-N_Hydrolase"/>
</dbReference>
<dbReference type="SMR" id="A0A1I7S3C4"/>
<evidence type="ECO:0000256" key="12">
    <source>
        <dbReference type="PIRSR" id="PIRSR639383-2"/>
    </source>
</evidence>
<dbReference type="Proteomes" id="UP000659654">
    <property type="component" value="Unassembled WGS sequence"/>
</dbReference>
<gene>
    <name evidence="17" type="ORF">BXYJ_LOCUS9312</name>
</gene>
<dbReference type="InterPro" id="IPR036526">
    <property type="entry name" value="C-N_Hydrolase_sf"/>
</dbReference>
<dbReference type="InterPro" id="IPR001110">
    <property type="entry name" value="UPF0012_CS"/>
</dbReference>
<keyword evidence="6" id="KW-0511">Multifunctional enzyme</keyword>
<dbReference type="InterPro" id="IPR045254">
    <property type="entry name" value="Nit1/2_C-N_Hydrolase"/>
</dbReference>
<dbReference type="PROSITE" id="PS00892">
    <property type="entry name" value="HIT_1"/>
    <property type="match status" value="1"/>
</dbReference>
<evidence type="ECO:0000256" key="2">
    <source>
        <dbReference type="ARBA" id="ARBA00011881"/>
    </source>
</evidence>
<dbReference type="InterPro" id="IPR036265">
    <property type="entry name" value="HIT-like_sf"/>
</dbReference>
<evidence type="ECO:0000313" key="20">
    <source>
        <dbReference type="Proteomes" id="UP000659654"/>
    </source>
</evidence>
<feature type="site" description="Important for induction of apoptosis" evidence="13">
    <location>
        <position position="403"/>
    </location>
</feature>
<feature type="domain" description="CN hydrolase" evidence="15">
    <location>
        <begin position="10"/>
        <end position="258"/>
    </location>
</feature>
<evidence type="ECO:0000256" key="5">
    <source>
        <dbReference type="ARBA" id="ARBA00022801"/>
    </source>
</evidence>
<dbReference type="PROSITE" id="PS50263">
    <property type="entry name" value="CN_HYDROLASE"/>
    <property type="match status" value="1"/>
</dbReference>
<dbReference type="SUPFAM" id="SSF54197">
    <property type="entry name" value="HIT-like"/>
    <property type="match status" value="1"/>
</dbReference>
<dbReference type="GO" id="GO:0047710">
    <property type="term" value="F:bis(5'-adenosyl)-triphosphatase activity"/>
    <property type="evidence" value="ECO:0007669"/>
    <property type="project" value="UniProtKB-EC"/>
</dbReference>
<dbReference type="EMBL" id="CAJFCV020000004">
    <property type="protein sequence ID" value="CAG9116210.1"/>
    <property type="molecule type" value="Genomic_DNA"/>
</dbReference>